<evidence type="ECO:0000313" key="3">
    <source>
        <dbReference type="Proteomes" id="UP001163105"/>
    </source>
</evidence>
<evidence type="ECO:0000256" key="1">
    <source>
        <dbReference type="SAM" id="MobiDB-lite"/>
    </source>
</evidence>
<sequence length="133" mass="14881">MWFPRDERKKLPKPLELAEDLAKIPGELGKAGKEFLGGLINGPKGGASSTTNGNASGTSGRNLDNLDAFNHDVRRRNLVGPIAITSHNYFTRRADDPITVNRFHLYIFLNIHTNDLVAVQYGTRTRNRKRHSD</sequence>
<feature type="compositionally biased region" description="Low complexity" evidence="1">
    <location>
        <begin position="46"/>
        <end position="60"/>
    </location>
</feature>
<evidence type="ECO:0000313" key="2">
    <source>
        <dbReference type="EMBL" id="KAJ6439363.1"/>
    </source>
</evidence>
<proteinExistence type="predicted"/>
<protein>
    <submittedName>
        <fullName evidence="2">Nucleoside-diphosphate-sugar epimerase</fullName>
    </submittedName>
</protein>
<comment type="caution">
    <text evidence="2">The sequence shown here is derived from an EMBL/GenBank/DDBJ whole genome shotgun (WGS) entry which is preliminary data.</text>
</comment>
<accession>A0AB34FIS2</accession>
<dbReference type="EMBL" id="JAQHRD010000006">
    <property type="protein sequence ID" value="KAJ6439363.1"/>
    <property type="molecule type" value="Genomic_DNA"/>
</dbReference>
<organism evidence="2 3">
    <name type="scientific">Purpureocillium lavendulum</name>
    <dbReference type="NCBI Taxonomy" id="1247861"/>
    <lineage>
        <taxon>Eukaryota</taxon>
        <taxon>Fungi</taxon>
        <taxon>Dikarya</taxon>
        <taxon>Ascomycota</taxon>
        <taxon>Pezizomycotina</taxon>
        <taxon>Sordariomycetes</taxon>
        <taxon>Hypocreomycetidae</taxon>
        <taxon>Hypocreales</taxon>
        <taxon>Ophiocordycipitaceae</taxon>
        <taxon>Purpureocillium</taxon>
    </lineage>
</organism>
<keyword evidence="3" id="KW-1185">Reference proteome</keyword>
<gene>
    <name evidence="2" type="ORF">O9K51_07248</name>
</gene>
<dbReference type="Proteomes" id="UP001163105">
    <property type="component" value="Unassembled WGS sequence"/>
</dbReference>
<feature type="region of interest" description="Disordered" evidence="1">
    <location>
        <begin position="39"/>
        <end position="63"/>
    </location>
</feature>
<dbReference type="AlphaFoldDB" id="A0AB34FIS2"/>
<name>A0AB34FIS2_9HYPO</name>
<reference evidence="2" key="1">
    <citation type="submission" date="2023-01" db="EMBL/GenBank/DDBJ databases">
        <title>The growth and conidiation of Purpureocillium lavendulum are regulated by nitrogen source and histone H3K14 acetylation.</title>
        <authorList>
            <person name="Tang P."/>
            <person name="Han J."/>
            <person name="Zhang C."/>
            <person name="Tang P."/>
            <person name="Qi F."/>
            <person name="Zhang K."/>
            <person name="Liang L."/>
        </authorList>
    </citation>
    <scope>NUCLEOTIDE SEQUENCE</scope>
    <source>
        <strain evidence="2">YMF1.00683</strain>
    </source>
</reference>